<name>A0A2T6KFX1_9RHOB</name>
<feature type="chain" id="PRO_5015537111" evidence="1">
    <location>
        <begin position="20"/>
        <end position="105"/>
    </location>
</feature>
<comment type="caution">
    <text evidence="2">The sequence shown here is derived from an EMBL/GenBank/DDBJ whole genome shotgun (WGS) entry which is preliminary data.</text>
</comment>
<dbReference type="OrthoDB" id="7864602at2"/>
<keyword evidence="3" id="KW-1185">Reference proteome</keyword>
<accession>A0A2T6KFX1</accession>
<feature type="signal peptide" evidence="1">
    <location>
        <begin position="1"/>
        <end position="19"/>
    </location>
</feature>
<reference evidence="2 3" key="1">
    <citation type="submission" date="2018-04" db="EMBL/GenBank/DDBJ databases">
        <title>Genomic Encyclopedia of Archaeal and Bacterial Type Strains, Phase II (KMG-II): from individual species to whole genera.</title>
        <authorList>
            <person name="Goeker M."/>
        </authorList>
    </citation>
    <scope>NUCLEOTIDE SEQUENCE [LARGE SCALE GENOMIC DNA]</scope>
    <source>
        <strain evidence="2 3">DSM 29955</strain>
    </source>
</reference>
<proteinExistence type="predicted"/>
<dbReference type="EMBL" id="QBUD01000006">
    <property type="protein sequence ID" value="PUB14180.1"/>
    <property type="molecule type" value="Genomic_DNA"/>
</dbReference>
<sequence length="105" mass="10669">MRILPTAAALCLSATAGFAIDDCLLGTWQVDTDSFAGGAGAWAVETATYDLVGSAGVMGQTIDSPFPSDTGMFGGGSGIYQCSSNAVIVGSDGPTPRIPPRWTHL</sequence>
<evidence type="ECO:0000313" key="3">
    <source>
        <dbReference type="Proteomes" id="UP000244523"/>
    </source>
</evidence>
<evidence type="ECO:0000256" key="1">
    <source>
        <dbReference type="SAM" id="SignalP"/>
    </source>
</evidence>
<organism evidence="2 3">
    <name type="scientific">Yoonia sediminilitoris</name>
    <dbReference type="NCBI Taxonomy" id="1286148"/>
    <lineage>
        <taxon>Bacteria</taxon>
        <taxon>Pseudomonadati</taxon>
        <taxon>Pseudomonadota</taxon>
        <taxon>Alphaproteobacteria</taxon>
        <taxon>Rhodobacterales</taxon>
        <taxon>Paracoccaceae</taxon>
        <taxon>Yoonia</taxon>
    </lineage>
</organism>
<dbReference type="Proteomes" id="UP000244523">
    <property type="component" value="Unassembled WGS sequence"/>
</dbReference>
<protein>
    <submittedName>
        <fullName evidence="2">Uncharacterized protein</fullName>
    </submittedName>
</protein>
<dbReference type="AlphaFoldDB" id="A0A2T6KFX1"/>
<keyword evidence="1" id="KW-0732">Signal</keyword>
<dbReference type="RefSeq" id="WP_108386614.1">
    <property type="nucleotide sequence ID" value="NZ_QBUD01000006.1"/>
</dbReference>
<gene>
    <name evidence="2" type="ORF">C8N45_10654</name>
</gene>
<evidence type="ECO:0000313" key="2">
    <source>
        <dbReference type="EMBL" id="PUB14180.1"/>
    </source>
</evidence>